<keyword evidence="1" id="KW-1133">Transmembrane helix</keyword>
<reference evidence="3 4" key="1">
    <citation type="submission" date="2016-11" db="EMBL/GenBank/DDBJ databases">
        <title>Draft Genome Sequences of Nine Cyanobacterial Strains from Diverse Habitats.</title>
        <authorList>
            <person name="Zhu T."/>
            <person name="Hou S."/>
            <person name="Lu X."/>
            <person name="Hess W.R."/>
        </authorList>
    </citation>
    <scope>NUCLEOTIDE SEQUENCE [LARGE SCALE GENOMIC DNA]</scope>
    <source>
        <strain evidence="3 4">NIES-30</strain>
    </source>
</reference>
<dbReference type="PANTHER" id="PTHR34351">
    <property type="entry name" value="SLR1927 PROTEIN-RELATED"/>
    <property type="match status" value="1"/>
</dbReference>
<dbReference type="AlphaFoldDB" id="A0A1U7J9C7"/>
<dbReference type="EMBL" id="MRCG01000002">
    <property type="protein sequence ID" value="OKH50018.1"/>
    <property type="molecule type" value="Genomic_DNA"/>
</dbReference>
<evidence type="ECO:0000313" key="3">
    <source>
        <dbReference type="EMBL" id="OKH50018.1"/>
    </source>
</evidence>
<dbReference type="Proteomes" id="UP000185557">
    <property type="component" value="Unassembled WGS sequence"/>
</dbReference>
<protein>
    <recommendedName>
        <fullName evidence="2">DUF58 domain-containing protein</fullName>
    </recommendedName>
</protein>
<dbReference type="STRING" id="549789.NIES30_04735"/>
<dbReference type="InterPro" id="IPR002881">
    <property type="entry name" value="DUF58"/>
</dbReference>
<dbReference type="Pfam" id="PF01882">
    <property type="entry name" value="DUF58"/>
    <property type="match status" value="1"/>
</dbReference>
<keyword evidence="1" id="KW-0812">Transmembrane</keyword>
<feature type="domain" description="DUF58" evidence="2">
    <location>
        <begin position="213"/>
        <end position="293"/>
    </location>
</feature>
<evidence type="ECO:0000313" key="4">
    <source>
        <dbReference type="Proteomes" id="UP000185557"/>
    </source>
</evidence>
<comment type="caution">
    <text evidence="3">The sequence shown here is derived from an EMBL/GenBank/DDBJ whole genome shotgun (WGS) entry which is preliminary data.</text>
</comment>
<accession>A0A1U7J9C7</accession>
<proteinExistence type="predicted"/>
<feature type="transmembrane region" description="Helical" evidence="1">
    <location>
        <begin position="41"/>
        <end position="60"/>
    </location>
</feature>
<keyword evidence="1" id="KW-0472">Membrane</keyword>
<evidence type="ECO:0000256" key="1">
    <source>
        <dbReference type="SAM" id="Phobius"/>
    </source>
</evidence>
<keyword evidence="4" id="KW-1185">Reference proteome</keyword>
<sequence length="405" mass="44791">MGLKRFTQWLEHRWVNPAYVGWILLGLALFFFAAATNTLAGWLYVISGVMLALLLIAAVLPPRNLQGLVVTRSPIAAVTAGTPLDIELRVRNAQRQSKGLFQIIDPVPSRLGAVAVHALGALPPGQSHTWRYAVPTTRRGVYRWSTIDLRTAAPLGLFWCRRTMPAAATAVVYPQVLPLKRCPLLDTIGQRQGQHWRYSPLAKADTQGVTRSLRPYRWGDPTRLIHWRTSARYGELRVRELESITTSREILIALNTTARWNEESFEQAVVAAASLYTYALKQGFAAALWVPQADTLRDPARVMHALAEVNPEAGRDSRSVKFVASQKREPTWNEDLSQNRAVSLPQVATILLTSAGGQSIALAAGSRQLVWSNGDRNASSTDMLSTLQIDPSLPLEPQLQANLAR</sequence>
<feature type="transmembrane region" description="Helical" evidence="1">
    <location>
        <begin position="14"/>
        <end position="35"/>
    </location>
</feature>
<name>A0A1U7J9C7_9CYAN</name>
<gene>
    <name evidence="3" type="ORF">NIES30_04735</name>
</gene>
<evidence type="ECO:0000259" key="2">
    <source>
        <dbReference type="Pfam" id="PF01882"/>
    </source>
</evidence>
<dbReference type="PANTHER" id="PTHR34351:SF1">
    <property type="entry name" value="SLR1927 PROTEIN"/>
    <property type="match status" value="1"/>
</dbReference>
<organism evidence="3 4">
    <name type="scientific">Phormidium tenue NIES-30</name>
    <dbReference type="NCBI Taxonomy" id="549789"/>
    <lineage>
        <taxon>Bacteria</taxon>
        <taxon>Bacillati</taxon>
        <taxon>Cyanobacteriota</taxon>
        <taxon>Cyanophyceae</taxon>
        <taxon>Oscillatoriophycideae</taxon>
        <taxon>Oscillatoriales</taxon>
        <taxon>Oscillatoriaceae</taxon>
        <taxon>Phormidium</taxon>
    </lineage>
</organism>